<gene>
    <name evidence="2" type="ORF">SISSUDRAFT_1132931</name>
</gene>
<dbReference type="AlphaFoldDB" id="A0A165Y2N0"/>
<sequence>MKGSTTSRSHSFRISSQSAFSPLPISPTHPVLRLPPSAKSPSNKPLSRSSHPAARTAGQRICSRYSPRREKSQFLEGQKIIFLYMALRKRVASNCRASLILIHSQPQDIMSAVNSQMLWTARWHVAILWLRFL</sequence>
<reference evidence="2 3" key="1">
    <citation type="journal article" date="2016" name="Mol. Biol. Evol.">
        <title>Comparative Genomics of Early-Diverging Mushroom-Forming Fungi Provides Insights into the Origins of Lignocellulose Decay Capabilities.</title>
        <authorList>
            <person name="Nagy L.G."/>
            <person name="Riley R."/>
            <person name="Tritt A."/>
            <person name="Adam C."/>
            <person name="Daum C."/>
            <person name="Floudas D."/>
            <person name="Sun H."/>
            <person name="Yadav J.S."/>
            <person name="Pangilinan J."/>
            <person name="Larsson K.H."/>
            <person name="Matsuura K."/>
            <person name="Barry K."/>
            <person name="Labutti K."/>
            <person name="Kuo R."/>
            <person name="Ohm R.A."/>
            <person name="Bhattacharya S.S."/>
            <person name="Shirouzu T."/>
            <person name="Yoshinaga Y."/>
            <person name="Martin F.M."/>
            <person name="Grigoriev I.V."/>
            <person name="Hibbett D.S."/>
        </authorList>
    </citation>
    <scope>NUCLEOTIDE SEQUENCE [LARGE SCALE GENOMIC DNA]</scope>
    <source>
        <strain evidence="2 3">HHB10207 ss-3</strain>
    </source>
</reference>
<dbReference type="Proteomes" id="UP000076798">
    <property type="component" value="Unassembled WGS sequence"/>
</dbReference>
<proteinExistence type="predicted"/>
<feature type="compositionally biased region" description="Polar residues" evidence="1">
    <location>
        <begin position="39"/>
        <end position="50"/>
    </location>
</feature>
<accession>A0A165Y2N0</accession>
<dbReference type="EMBL" id="KV428292">
    <property type="protein sequence ID" value="KZT32814.1"/>
    <property type="molecule type" value="Genomic_DNA"/>
</dbReference>
<organism evidence="2 3">
    <name type="scientific">Sistotremastrum suecicum HHB10207 ss-3</name>
    <dbReference type="NCBI Taxonomy" id="1314776"/>
    <lineage>
        <taxon>Eukaryota</taxon>
        <taxon>Fungi</taxon>
        <taxon>Dikarya</taxon>
        <taxon>Basidiomycota</taxon>
        <taxon>Agaricomycotina</taxon>
        <taxon>Agaricomycetes</taxon>
        <taxon>Sistotremastrales</taxon>
        <taxon>Sistotremastraceae</taxon>
        <taxon>Sistotremastrum</taxon>
    </lineage>
</organism>
<protein>
    <submittedName>
        <fullName evidence="2">Uncharacterized protein</fullName>
    </submittedName>
</protein>
<feature type="compositionally biased region" description="Low complexity" evidence="1">
    <location>
        <begin position="1"/>
        <end position="21"/>
    </location>
</feature>
<keyword evidence="3" id="KW-1185">Reference proteome</keyword>
<evidence type="ECO:0000256" key="1">
    <source>
        <dbReference type="SAM" id="MobiDB-lite"/>
    </source>
</evidence>
<name>A0A165Y2N0_9AGAM</name>
<evidence type="ECO:0000313" key="3">
    <source>
        <dbReference type="Proteomes" id="UP000076798"/>
    </source>
</evidence>
<feature type="region of interest" description="Disordered" evidence="1">
    <location>
        <begin position="1"/>
        <end position="71"/>
    </location>
</feature>
<evidence type="ECO:0000313" key="2">
    <source>
        <dbReference type="EMBL" id="KZT32814.1"/>
    </source>
</evidence>